<proteinExistence type="predicted"/>
<evidence type="ECO:0000313" key="1">
    <source>
        <dbReference type="EMBL" id="AAU37917.1"/>
    </source>
</evidence>
<keyword evidence="2" id="KW-1185">Reference proteome</keyword>
<organism evidence="1 2">
    <name type="scientific">Mannheimia succiniciproducens (strain KCTC 0769BP / MBEL55E)</name>
    <dbReference type="NCBI Taxonomy" id="221988"/>
    <lineage>
        <taxon>Bacteria</taxon>
        <taxon>Pseudomonadati</taxon>
        <taxon>Pseudomonadota</taxon>
        <taxon>Gammaproteobacteria</taxon>
        <taxon>Pasteurellales</taxon>
        <taxon>Pasteurellaceae</taxon>
        <taxon>Basfia</taxon>
    </lineage>
</organism>
<dbReference type="Proteomes" id="UP000000607">
    <property type="component" value="Chromosome"/>
</dbReference>
<evidence type="ECO:0000313" key="2">
    <source>
        <dbReference type="Proteomes" id="UP000000607"/>
    </source>
</evidence>
<accession>Q65SZ3</accession>
<reference evidence="1 2" key="1">
    <citation type="journal article" date="2004" name="Nat. Biotechnol.">
        <title>The genome sequence of the capnophilic rumen bacterium Mannheimia succiniciproducens.</title>
        <authorList>
            <person name="Hong S.H."/>
            <person name="Kim J.S."/>
            <person name="Lee S.Y."/>
            <person name="In Y.H."/>
            <person name="Choi S.S."/>
            <person name="Rih J.-K."/>
            <person name="Kim C.H."/>
            <person name="Jeong H."/>
            <person name="Hur C.G."/>
            <person name="Kim J.J."/>
        </authorList>
    </citation>
    <scope>NUCLEOTIDE SEQUENCE [LARGE SCALE GENOMIC DNA]</scope>
    <source>
        <strain evidence="2">KCTC 0769BP / MBEL55E</strain>
    </source>
</reference>
<dbReference type="AlphaFoldDB" id="Q65SZ3"/>
<gene>
    <name evidence="1" type="ordered locus">MS1310</name>
</gene>
<dbReference type="KEGG" id="msu:MS1310"/>
<dbReference type="HOGENOM" id="CLU_3329790_0_0_6"/>
<dbReference type="EMBL" id="AE016827">
    <property type="protein sequence ID" value="AAU37917.1"/>
    <property type="molecule type" value="Genomic_DNA"/>
</dbReference>
<protein>
    <submittedName>
        <fullName evidence="1">Uncharacterized protein</fullName>
    </submittedName>
</protein>
<name>Q65SZ3_MANSM</name>
<sequence>MRLSHHSCKNITDFALINAHCRYFSAEIVFQQKCGEIL</sequence>